<comment type="similarity">
    <text evidence="2">Belongs to the ABC transporter superfamily.</text>
</comment>
<dbReference type="KEGG" id="snq:CP978_34445"/>
<gene>
    <name evidence="9" type="ORF">CP978_34445</name>
    <name evidence="8" type="ORF">SNOD_34210</name>
</gene>
<sequence>MTDAIRAEALYAYYGTTPAVNGLDLAVPAGSTFGFLGPNGAGKTTTISMLTTLLRPTAGRAEVAGFDVAERPAEVRRRIGIVFQESTLDLELTAAENLRFQADLCGLPRQRARAAIAAMLDLMELSQRSRVPVRQFSTGLRRRLEIARGLIGSPRVLFLDEPTTGLDAQTRAAVWDHLDRLRREQGITLFFTTHQLEEAEHCDQVAIVDRGRVVTQGTPAELKSVIGSDLVVLRTEDDARAADALAERFGLAAEPTPDGLLLRVSDGATLVPRLCTGLGLTVRAVSIAPPSLDDVFLHHTGAAIRESQAGGHTLDTIGEGLR</sequence>
<dbReference type="Proteomes" id="UP000031526">
    <property type="component" value="Chromosome"/>
</dbReference>
<dbReference type="GO" id="GO:0005524">
    <property type="term" value="F:ATP binding"/>
    <property type="evidence" value="ECO:0007669"/>
    <property type="project" value="UniProtKB-KW"/>
</dbReference>
<evidence type="ECO:0000313" key="10">
    <source>
        <dbReference type="Proteomes" id="UP000031526"/>
    </source>
</evidence>
<reference evidence="9 11" key="3">
    <citation type="submission" date="2017-09" db="EMBL/GenBank/DDBJ databases">
        <title>Streptomyces genome completion.</title>
        <authorList>
            <person name="Lee N."/>
            <person name="Cho B.-K."/>
        </authorList>
    </citation>
    <scope>NUCLEOTIDE SEQUENCE [LARGE SCALE GENOMIC DNA]</scope>
    <source>
        <strain evidence="9 11">ATCC 14899</strain>
    </source>
</reference>
<comment type="subcellular location">
    <subcellularLocation>
        <location evidence="1">Cell membrane</location>
        <topology evidence="1">Peripheral membrane protein</topology>
    </subcellularLocation>
</comment>
<name>A0A0B5DW63_9ACTN</name>
<dbReference type="GO" id="GO:0005886">
    <property type="term" value="C:plasma membrane"/>
    <property type="evidence" value="ECO:0007669"/>
    <property type="project" value="UniProtKB-SubCell"/>
</dbReference>
<proteinExistence type="inferred from homology"/>
<dbReference type="AlphaFoldDB" id="A0A0B5DW63"/>
<dbReference type="InterPro" id="IPR003439">
    <property type="entry name" value="ABC_transporter-like_ATP-bd"/>
</dbReference>
<evidence type="ECO:0000256" key="5">
    <source>
        <dbReference type="ARBA" id="ARBA00022840"/>
    </source>
</evidence>
<keyword evidence="4" id="KW-0547">Nucleotide-binding</keyword>
<evidence type="ECO:0000313" key="8">
    <source>
        <dbReference type="EMBL" id="AJE44472.1"/>
    </source>
</evidence>
<dbReference type="SUPFAM" id="SSF52540">
    <property type="entry name" value="P-loop containing nucleoside triphosphate hydrolases"/>
    <property type="match status" value="1"/>
</dbReference>
<dbReference type="InterPro" id="IPR027417">
    <property type="entry name" value="P-loop_NTPase"/>
</dbReference>
<dbReference type="STRING" id="40318.SNOD_34210"/>
<evidence type="ECO:0000313" key="11">
    <source>
        <dbReference type="Proteomes" id="UP000325763"/>
    </source>
</evidence>
<dbReference type="RefSeq" id="WP_043447678.1">
    <property type="nucleotide sequence ID" value="NZ_CP009313.1"/>
</dbReference>
<dbReference type="InterPro" id="IPR050763">
    <property type="entry name" value="ABC_transporter_ATP-binding"/>
</dbReference>
<evidence type="ECO:0000256" key="3">
    <source>
        <dbReference type="ARBA" id="ARBA00022448"/>
    </source>
</evidence>
<dbReference type="SMART" id="SM00382">
    <property type="entry name" value="AAA"/>
    <property type="match status" value="1"/>
</dbReference>
<feature type="domain" description="ABC transporter" evidence="7">
    <location>
        <begin position="5"/>
        <end position="235"/>
    </location>
</feature>
<dbReference type="GO" id="GO:0046677">
    <property type="term" value="P:response to antibiotic"/>
    <property type="evidence" value="ECO:0007669"/>
    <property type="project" value="UniProtKB-KW"/>
</dbReference>
<evidence type="ECO:0000256" key="4">
    <source>
        <dbReference type="ARBA" id="ARBA00022741"/>
    </source>
</evidence>
<accession>A0A0B5DW63</accession>
<dbReference type="PANTHER" id="PTHR42711:SF5">
    <property type="entry name" value="ABC TRANSPORTER ATP-BINDING PROTEIN NATA"/>
    <property type="match status" value="1"/>
</dbReference>
<dbReference type="InterPro" id="IPR003593">
    <property type="entry name" value="AAA+_ATPase"/>
</dbReference>
<evidence type="ECO:0000256" key="2">
    <source>
        <dbReference type="ARBA" id="ARBA00005417"/>
    </source>
</evidence>
<evidence type="ECO:0000256" key="6">
    <source>
        <dbReference type="ARBA" id="ARBA00023251"/>
    </source>
</evidence>
<evidence type="ECO:0000313" key="9">
    <source>
        <dbReference type="EMBL" id="QEV42958.1"/>
    </source>
</evidence>
<dbReference type="OrthoDB" id="9804819at2"/>
<dbReference type="Pfam" id="PF00005">
    <property type="entry name" value="ABC_tran"/>
    <property type="match status" value="1"/>
</dbReference>
<keyword evidence="10" id="KW-1185">Reference proteome</keyword>
<dbReference type="PANTHER" id="PTHR42711">
    <property type="entry name" value="ABC TRANSPORTER ATP-BINDING PROTEIN"/>
    <property type="match status" value="1"/>
</dbReference>
<dbReference type="HOGENOM" id="CLU_000604_1_2_11"/>
<dbReference type="Gene3D" id="3.40.50.300">
    <property type="entry name" value="P-loop containing nucleotide triphosphate hydrolases"/>
    <property type="match status" value="1"/>
</dbReference>
<evidence type="ECO:0000256" key="1">
    <source>
        <dbReference type="ARBA" id="ARBA00004202"/>
    </source>
</evidence>
<organism evidence="8 10">
    <name type="scientific">Streptomyces nodosus</name>
    <dbReference type="NCBI Taxonomy" id="40318"/>
    <lineage>
        <taxon>Bacteria</taxon>
        <taxon>Bacillati</taxon>
        <taxon>Actinomycetota</taxon>
        <taxon>Actinomycetes</taxon>
        <taxon>Kitasatosporales</taxon>
        <taxon>Streptomycetaceae</taxon>
        <taxon>Streptomyces</taxon>
    </lineage>
</organism>
<dbReference type="Proteomes" id="UP000325763">
    <property type="component" value="Chromosome"/>
</dbReference>
<dbReference type="EMBL" id="CP009313">
    <property type="protein sequence ID" value="AJE44472.1"/>
    <property type="molecule type" value="Genomic_DNA"/>
</dbReference>
<keyword evidence="3" id="KW-0813">Transport</keyword>
<reference evidence="10" key="1">
    <citation type="submission" date="2014-09" db="EMBL/GenBank/DDBJ databases">
        <title>Sequence of the Streptomyces nodosus genome.</title>
        <authorList>
            <person name="Sweeney P."/>
            <person name="Stephens N."/>
            <person name="Murphy C."/>
            <person name="Caffrey P."/>
        </authorList>
    </citation>
    <scope>NUCLEOTIDE SEQUENCE [LARGE SCALE GENOMIC DNA]</scope>
    <source>
        <strain evidence="10">ATCC 14899</strain>
    </source>
</reference>
<dbReference type="PROSITE" id="PS50893">
    <property type="entry name" value="ABC_TRANSPORTER_2"/>
    <property type="match status" value="1"/>
</dbReference>
<evidence type="ECO:0000259" key="7">
    <source>
        <dbReference type="PROSITE" id="PS50893"/>
    </source>
</evidence>
<dbReference type="GO" id="GO:0016887">
    <property type="term" value="F:ATP hydrolysis activity"/>
    <property type="evidence" value="ECO:0007669"/>
    <property type="project" value="InterPro"/>
</dbReference>
<protein>
    <submittedName>
        <fullName evidence="8">ABC transporter ATP-binding protein</fullName>
    </submittedName>
    <submittedName>
        <fullName evidence="9">ATP-binding cassette domain-containing protein</fullName>
    </submittedName>
</protein>
<dbReference type="EMBL" id="CP023747">
    <property type="protein sequence ID" value="QEV42958.1"/>
    <property type="molecule type" value="Genomic_DNA"/>
</dbReference>
<reference evidence="8 10" key="2">
    <citation type="journal article" date="2016" name="Appl. Microbiol. Biotechnol.">
        <title>Exploiting the genome sequence of Streptomyces nodosus for enhanced antibiotic production.</title>
        <authorList>
            <person name="Sweeney P."/>
            <person name="Murphy C.D."/>
            <person name="Caffrey P."/>
        </authorList>
    </citation>
    <scope>NUCLEOTIDE SEQUENCE [LARGE SCALE GENOMIC DNA]</scope>
    <source>
        <strain evidence="8 10">ATCC 14899</strain>
    </source>
</reference>
<keyword evidence="6" id="KW-0046">Antibiotic resistance</keyword>
<keyword evidence="5 8" id="KW-0067">ATP-binding</keyword>